<evidence type="ECO:0000256" key="1">
    <source>
        <dbReference type="SAM" id="Phobius"/>
    </source>
</evidence>
<gene>
    <name evidence="2" type="ORF">G5V58_16700</name>
</gene>
<feature type="transmembrane region" description="Helical" evidence="1">
    <location>
        <begin position="141"/>
        <end position="161"/>
    </location>
</feature>
<keyword evidence="1" id="KW-1133">Transmembrane helix</keyword>
<dbReference type="EMBL" id="CP049257">
    <property type="protein sequence ID" value="QIG44196.1"/>
    <property type="molecule type" value="Genomic_DNA"/>
</dbReference>
<dbReference type="AlphaFoldDB" id="A0A6G6WG59"/>
<name>A0A6G6WG59_9ACTN</name>
<dbReference type="RefSeq" id="WP_165235171.1">
    <property type="nucleotide sequence ID" value="NZ_CP049257.1"/>
</dbReference>
<accession>A0A6G6WG59</accession>
<proteinExistence type="predicted"/>
<dbReference type="KEGG" id="nano:G5V58_16700"/>
<organism evidence="2 3">
    <name type="scientific">Nocardioides anomalus</name>
    <dbReference type="NCBI Taxonomy" id="2712223"/>
    <lineage>
        <taxon>Bacteria</taxon>
        <taxon>Bacillati</taxon>
        <taxon>Actinomycetota</taxon>
        <taxon>Actinomycetes</taxon>
        <taxon>Propionibacteriales</taxon>
        <taxon>Nocardioidaceae</taxon>
        <taxon>Nocardioides</taxon>
    </lineage>
</organism>
<keyword evidence="1" id="KW-0472">Membrane</keyword>
<evidence type="ECO:0000313" key="2">
    <source>
        <dbReference type="EMBL" id="QIG44196.1"/>
    </source>
</evidence>
<reference evidence="2 3" key="1">
    <citation type="submission" date="2020-02" db="EMBL/GenBank/DDBJ databases">
        <title>Full genome sequence of Nocardioides sp. R-3366.</title>
        <authorList>
            <person name="Im W.-T."/>
        </authorList>
    </citation>
    <scope>NUCLEOTIDE SEQUENCE [LARGE SCALE GENOMIC DNA]</scope>
    <source>
        <strain evidence="2 3">R-3366</strain>
    </source>
</reference>
<feature type="transmembrane region" description="Helical" evidence="1">
    <location>
        <begin position="18"/>
        <end position="38"/>
    </location>
</feature>
<keyword evidence="3" id="KW-1185">Reference proteome</keyword>
<sequence>MEIAPVPHRATRGERRRLALGVLILTPVVLLVLLPAVLGLDRYVVTGRGLDGALGRGSVVLAREVPPGDLAVGDVIIFAPPGGASDERVTRRIVSIDDGVATTEGDGAQTEPWVVPLTGSAYDRVWLGIPWIGLPFVMDGGWVLLVVAAAAALAMAILAGWRTPPRVVPRVPEKVPVG</sequence>
<keyword evidence="1" id="KW-0812">Transmembrane</keyword>
<evidence type="ECO:0000313" key="3">
    <source>
        <dbReference type="Proteomes" id="UP000502996"/>
    </source>
</evidence>
<protein>
    <recommendedName>
        <fullName evidence="4">Signal peptidase I</fullName>
    </recommendedName>
</protein>
<dbReference type="Proteomes" id="UP000502996">
    <property type="component" value="Chromosome"/>
</dbReference>
<evidence type="ECO:0008006" key="4">
    <source>
        <dbReference type="Google" id="ProtNLM"/>
    </source>
</evidence>